<reference evidence="1" key="1">
    <citation type="journal article" date="2015" name="Nature">
        <title>Complex archaea that bridge the gap between prokaryotes and eukaryotes.</title>
        <authorList>
            <person name="Spang A."/>
            <person name="Saw J.H."/>
            <person name="Jorgensen S.L."/>
            <person name="Zaremba-Niedzwiedzka K."/>
            <person name="Martijn J."/>
            <person name="Lind A.E."/>
            <person name="van Eijk R."/>
            <person name="Schleper C."/>
            <person name="Guy L."/>
            <person name="Ettema T.J."/>
        </authorList>
    </citation>
    <scope>NUCLEOTIDE SEQUENCE</scope>
</reference>
<dbReference type="EMBL" id="LAZR01000825">
    <property type="protein sequence ID" value="KKN56952.1"/>
    <property type="molecule type" value="Genomic_DNA"/>
</dbReference>
<dbReference type="AlphaFoldDB" id="A0A0F9S3X1"/>
<comment type="caution">
    <text evidence="1">The sequence shown here is derived from an EMBL/GenBank/DDBJ whole genome shotgun (WGS) entry which is preliminary data.</text>
</comment>
<organism evidence="1">
    <name type="scientific">marine sediment metagenome</name>
    <dbReference type="NCBI Taxonomy" id="412755"/>
    <lineage>
        <taxon>unclassified sequences</taxon>
        <taxon>metagenomes</taxon>
        <taxon>ecological metagenomes</taxon>
    </lineage>
</organism>
<evidence type="ECO:0000313" key="1">
    <source>
        <dbReference type="EMBL" id="KKN56952.1"/>
    </source>
</evidence>
<protein>
    <submittedName>
        <fullName evidence="1">Uncharacterized protein</fullName>
    </submittedName>
</protein>
<accession>A0A0F9S3X1</accession>
<proteinExistence type="predicted"/>
<sequence>MNMFEKDGRIHLQLMHMDSGRMLMDFSIAKEMFNELRDHIIEHLLAFKMEELK</sequence>
<name>A0A0F9S3X1_9ZZZZ</name>
<gene>
    <name evidence="1" type="ORF">LCGC14_0566740</name>
</gene>